<organism evidence="1 2">
    <name type="scientific">Mycobacterium intracellulare subsp. chimaera</name>
    <dbReference type="NCBI Taxonomy" id="222805"/>
    <lineage>
        <taxon>Bacteria</taxon>
        <taxon>Bacillati</taxon>
        <taxon>Actinomycetota</taxon>
        <taxon>Actinomycetes</taxon>
        <taxon>Mycobacteriales</taxon>
        <taxon>Mycobacteriaceae</taxon>
        <taxon>Mycobacterium</taxon>
        <taxon>Mycobacterium avium complex (MAC)</taxon>
    </lineage>
</organism>
<keyword evidence="2" id="KW-1185">Reference proteome</keyword>
<name>A0ABT7P483_MYCIT</name>
<dbReference type="Proteomes" id="UP001529272">
    <property type="component" value="Unassembled WGS sequence"/>
</dbReference>
<comment type="caution">
    <text evidence="1">The sequence shown here is derived from an EMBL/GenBank/DDBJ whole genome shotgun (WGS) entry which is preliminary data.</text>
</comment>
<proteinExistence type="predicted"/>
<gene>
    <name evidence="1" type="ORF">QRB35_17780</name>
</gene>
<dbReference type="RefSeq" id="WP_072501552.1">
    <property type="nucleotide sequence ID" value="NZ_CP012886.2"/>
</dbReference>
<reference evidence="1" key="1">
    <citation type="submission" date="2023-06" db="EMBL/GenBank/DDBJ databases">
        <title>Itaconate inhibition of nontuberculous mycobacteria.</title>
        <authorList>
            <person name="Breen P."/>
            <person name="Zimbric M."/>
            <person name="Caverly L."/>
        </authorList>
    </citation>
    <scope>NUCLEOTIDE SEQUENCE</scope>
    <source>
        <strain evidence="1">FLAC1071</strain>
    </source>
</reference>
<evidence type="ECO:0000313" key="2">
    <source>
        <dbReference type="Proteomes" id="UP001529272"/>
    </source>
</evidence>
<reference evidence="1" key="2">
    <citation type="submission" date="2023-06" db="EMBL/GenBank/DDBJ databases">
        <authorList>
            <person name="Spilker T."/>
        </authorList>
    </citation>
    <scope>NUCLEOTIDE SEQUENCE</scope>
    <source>
        <strain evidence="1">FLAC1071</strain>
    </source>
</reference>
<accession>A0ABT7P483</accession>
<sequence>MLSDPAAAAWVAAGCPSVEAPATLEGRCGRCGTDGPTVPSSRVVSDKFAAFGSWPYGLDRLCVACAWTYSRPPNTQPALHITSTTCTEYIDSTQLLDLLCVGPLPHDHAVVVPATRRQHILPTAQWAHLATDGFLVRWDAGASQRLTDIARLRRLIEVANPKAPAWTLLSKPAPPSWLFRGQPKQRWAEILVAWPRLHPWRSIPQLWAAARRLTNAPLDQPTPGAAPIR</sequence>
<protein>
    <submittedName>
        <fullName evidence="1">Uncharacterized protein</fullName>
    </submittedName>
</protein>
<evidence type="ECO:0000313" key="1">
    <source>
        <dbReference type="EMBL" id="MDM3927863.1"/>
    </source>
</evidence>
<dbReference type="EMBL" id="JASZZX010000016">
    <property type="protein sequence ID" value="MDM3927863.1"/>
    <property type="molecule type" value="Genomic_DNA"/>
</dbReference>